<accession>A0ACC0GSZ0</accession>
<sequence length="402" mass="45147">MKENVNKYWMMAETGSPQFVMACSVTCSASAVICLMTALILAQVEFQVQDTTTIWELDYAGSTTVIFAIQTATMGVGIIGLACAQRERGLSYVTHVDETVDTKGNLTYSRDATEKVWLGVELDGKWLDEDLTRIAPKQTSCRETFQVLADFAQKIVIKYKADINGSPDGNPTKWPINVIAANSMYRICKSHSDDEGSPFPSTQSVHSDILIYQCSVIQQSSFATRVLLIQYGEYVKSGLAELEQWCGDATEEYAGSAWDEQKHIRQAVGFLTGAVVMVGTIGPVFRWFTAIKSKCSKKRTKGYIKELKLETYWTERLVEWTKSPVVLQIRDPIFRKLVQHTKNLVLNFFIMVQNVIVAASKLNLLIFVFFDRPRLSSYQSASPMKLDLGNYVLLLEGEEELP</sequence>
<proteinExistence type="predicted"/>
<evidence type="ECO:0000313" key="2">
    <source>
        <dbReference type="Proteomes" id="UP001060215"/>
    </source>
</evidence>
<organism evidence="1 2">
    <name type="scientific">Camellia lanceoleosa</name>
    <dbReference type="NCBI Taxonomy" id="1840588"/>
    <lineage>
        <taxon>Eukaryota</taxon>
        <taxon>Viridiplantae</taxon>
        <taxon>Streptophyta</taxon>
        <taxon>Embryophyta</taxon>
        <taxon>Tracheophyta</taxon>
        <taxon>Spermatophyta</taxon>
        <taxon>Magnoliopsida</taxon>
        <taxon>eudicotyledons</taxon>
        <taxon>Gunneridae</taxon>
        <taxon>Pentapetalae</taxon>
        <taxon>asterids</taxon>
        <taxon>Ericales</taxon>
        <taxon>Theaceae</taxon>
        <taxon>Camellia</taxon>
    </lineage>
</organism>
<comment type="caution">
    <text evidence="1">The sequence shown here is derived from an EMBL/GenBank/DDBJ whole genome shotgun (WGS) entry which is preliminary data.</text>
</comment>
<dbReference type="Proteomes" id="UP001060215">
    <property type="component" value="Chromosome 9"/>
</dbReference>
<name>A0ACC0GSZ0_9ERIC</name>
<protein>
    <submittedName>
        <fullName evidence="1">Myosin-5</fullName>
    </submittedName>
</protein>
<reference evidence="1 2" key="1">
    <citation type="journal article" date="2022" name="Plant J.">
        <title>Chromosome-level genome of Camellia lanceoleosa provides a valuable resource for understanding genome evolution and self-incompatibility.</title>
        <authorList>
            <person name="Gong W."/>
            <person name="Xiao S."/>
            <person name="Wang L."/>
            <person name="Liao Z."/>
            <person name="Chang Y."/>
            <person name="Mo W."/>
            <person name="Hu G."/>
            <person name="Li W."/>
            <person name="Zhao G."/>
            <person name="Zhu H."/>
            <person name="Hu X."/>
            <person name="Ji K."/>
            <person name="Xiang X."/>
            <person name="Song Q."/>
            <person name="Yuan D."/>
            <person name="Jin S."/>
            <person name="Zhang L."/>
        </authorList>
    </citation>
    <scope>NUCLEOTIDE SEQUENCE [LARGE SCALE GENOMIC DNA]</scope>
    <source>
        <strain evidence="1">SQ_2022a</strain>
    </source>
</reference>
<gene>
    <name evidence="1" type="ORF">LOK49_LG08G02446</name>
</gene>
<evidence type="ECO:0000313" key="1">
    <source>
        <dbReference type="EMBL" id="KAI8002636.1"/>
    </source>
</evidence>
<keyword evidence="2" id="KW-1185">Reference proteome</keyword>
<dbReference type="EMBL" id="CM045766">
    <property type="protein sequence ID" value="KAI8002636.1"/>
    <property type="molecule type" value="Genomic_DNA"/>
</dbReference>